<evidence type="ECO:0000256" key="4">
    <source>
        <dbReference type="ARBA" id="ARBA00022833"/>
    </source>
</evidence>
<protein>
    <recommendedName>
        <fullName evidence="6">Protein FAR1-RELATED SEQUENCE</fullName>
    </recommendedName>
</protein>
<evidence type="ECO:0000259" key="8">
    <source>
        <dbReference type="PROSITE" id="PS50966"/>
    </source>
</evidence>
<comment type="subcellular location">
    <subcellularLocation>
        <location evidence="6">Nucleus</location>
    </subcellularLocation>
</comment>
<dbReference type="InterPro" id="IPR006564">
    <property type="entry name" value="Znf_PMZ"/>
</dbReference>
<dbReference type="EMBL" id="WHWC01000007">
    <property type="protein sequence ID" value="KAG8379801.1"/>
    <property type="molecule type" value="Genomic_DNA"/>
</dbReference>
<dbReference type="AlphaFoldDB" id="A0AAV6XGZ3"/>
<gene>
    <name evidence="9" type="ORF">BUALT_Bualt07G0127100</name>
</gene>
<keyword evidence="4 6" id="KW-0862">Zinc</keyword>
<name>A0AAV6XGZ3_9LAMI</name>
<comment type="function">
    <text evidence="6">Putative transcription activator involved in regulating light control of development.</text>
</comment>
<dbReference type="GO" id="GO:0008270">
    <property type="term" value="F:zinc ion binding"/>
    <property type="evidence" value="ECO:0007669"/>
    <property type="project" value="UniProtKB-UniRule"/>
</dbReference>
<dbReference type="Proteomes" id="UP000826271">
    <property type="component" value="Unassembled WGS sequence"/>
</dbReference>
<evidence type="ECO:0000256" key="1">
    <source>
        <dbReference type="ARBA" id="ARBA00005889"/>
    </source>
</evidence>
<organism evidence="9 10">
    <name type="scientific">Buddleja alternifolia</name>
    <dbReference type="NCBI Taxonomy" id="168488"/>
    <lineage>
        <taxon>Eukaryota</taxon>
        <taxon>Viridiplantae</taxon>
        <taxon>Streptophyta</taxon>
        <taxon>Embryophyta</taxon>
        <taxon>Tracheophyta</taxon>
        <taxon>Spermatophyta</taxon>
        <taxon>Magnoliopsida</taxon>
        <taxon>eudicotyledons</taxon>
        <taxon>Gunneridae</taxon>
        <taxon>Pentapetalae</taxon>
        <taxon>asterids</taxon>
        <taxon>lamiids</taxon>
        <taxon>Lamiales</taxon>
        <taxon>Scrophulariaceae</taxon>
        <taxon>Buddlejeae</taxon>
        <taxon>Buddleja</taxon>
    </lineage>
</organism>
<keyword evidence="2 6" id="KW-0479">Metal-binding</keyword>
<dbReference type="PROSITE" id="PS50966">
    <property type="entry name" value="ZF_SWIM"/>
    <property type="match status" value="1"/>
</dbReference>
<evidence type="ECO:0000256" key="5">
    <source>
        <dbReference type="PROSITE-ProRule" id="PRU00325"/>
    </source>
</evidence>
<dbReference type="Pfam" id="PF10551">
    <property type="entry name" value="MULE"/>
    <property type="match status" value="1"/>
</dbReference>
<evidence type="ECO:0000313" key="9">
    <source>
        <dbReference type="EMBL" id="KAG8379801.1"/>
    </source>
</evidence>
<dbReference type="PANTHER" id="PTHR31669:SF10">
    <property type="entry name" value="PROTEIN FAR1-RELATED SEQUENCE 6"/>
    <property type="match status" value="1"/>
</dbReference>
<feature type="compositionally biased region" description="Basic and acidic residues" evidence="7">
    <location>
        <begin position="1"/>
        <end position="10"/>
    </location>
</feature>
<dbReference type="GO" id="GO:0005634">
    <property type="term" value="C:nucleus"/>
    <property type="evidence" value="ECO:0007669"/>
    <property type="project" value="UniProtKB-SubCell"/>
</dbReference>
<feature type="region of interest" description="Disordered" evidence="7">
    <location>
        <begin position="1"/>
        <end position="43"/>
    </location>
</feature>
<accession>A0AAV6XGZ3</accession>
<dbReference type="Pfam" id="PF03101">
    <property type="entry name" value="FAR1"/>
    <property type="match status" value="1"/>
</dbReference>
<keyword evidence="3 5" id="KW-0863">Zinc-finger</keyword>
<evidence type="ECO:0000313" key="10">
    <source>
        <dbReference type="Proteomes" id="UP000826271"/>
    </source>
</evidence>
<evidence type="ECO:0000256" key="7">
    <source>
        <dbReference type="SAM" id="MobiDB-lite"/>
    </source>
</evidence>
<reference evidence="9" key="1">
    <citation type="submission" date="2019-10" db="EMBL/GenBank/DDBJ databases">
        <authorList>
            <person name="Zhang R."/>
            <person name="Pan Y."/>
            <person name="Wang J."/>
            <person name="Ma R."/>
            <person name="Yu S."/>
        </authorList>
    </citation>
    <scope>NUCLEOTIDE SEQUENCE</scope>
    <source>
        <strain evidence="9">LA-IB0</strain>
        <tissue evidence="9">Leaf</tissue>
    </source>
</reference>
<proteinExistence type="inferred from homology"/>
<keyword evidence="10" id="KW-1185">Reference proteome</keyword>
<comment type="caution">
    <text evidence="9">The sequence shown here is derived from an EMBL/GenBank/DDBJ whole genome shotgun (WGS) entry which is preliminary data.</text>
</comment>
<evidence type="ECO:0000256" key="3">
    <source>
        <dbReference type="ARBA" id="ARBA00022771"/>
    </source>
</evidence>
<sequence>MEEMSHHTEQPTDGLASETPSQTNDGKTALDDQNGVLEGDTSERMKEFAAPATGMEFESYDDAYNYYNCYAIEAGFSVRVKNSWFRRNSREKYGAVLCCSSQGFKRVKDVNRLRKETRTGCPAMMRMRLVDSRRWRILEVTLEHNHVLGAKGYKSIKKKLLSNSDPEIQPIKLYRAVVIESACDRATNFTQREAKTSSDRHPNELNLKKGDTQAMYNYLCRMQLTNPNFFYLMDLNDEGRLRNVFWVDARSRAANCYFSDVVFFDNTCLSNKYEVPLVAFVGINHHGQFVLLGCGLLASGNKESYIWLFKAWVSCTFGNSPQTIITERCKLLKSAISDVFPKTHHRFGLSHIMKKIPEKLGGLRNYDSMRKAFLKGVYDALKPFDFEAAWGFMIQRFGVADNEWLRSLYEDRAQWAPVYLKETFFMGMAAARPGEAINPFFDKYLHKQTPLKEFLDKYELALQKKHKEEANADIESRSTSPELKTRCSFELQLSKVYSRAIFKKFQLEVEEMYSCFSTTQVHIDGPITIFLVKERVLNEGNRRDVRDYEVLYNRAGPEVRCICSCFNFYGYLCRHALCVLNFNGVEEIPSKYILSRWKKDYKRLYVPVHGAGDADSTEGVQRFNQLYRSALQVVEEGVISLDHYKVAVRALEESLDRVHSIEEKHV</sequence>
<keyword evidence="6" id="KW-0539">Nucleus</keyword>
<evidence type="ECO:0000256" key="2">
    <source>
        <dbReference type="ARBA" id="ARBA00022723"/>
    </source>
</evidence>
<dbReference type="InterPro" id="IPR004330">
    <property type="entry name" value="FAR1_DNA_bnd_dom"/>
</dbReference>
<dbReference type="InterPro" id="IPR007527">
    <property type="entry name" value="Znf_SWIM"/>
</dbReference>
<comment type="similarity">
    <text evidence="1 6">Belongs to the FHY3/FAR1 family.</text>
</comment>
<evidence type="ECO:0000256" key="6">
    <source>
        <dbReference type="RuleBase" id="RU367018"/>
    </source>
</evidence>
<dbReference type="PANTHER" id="PTHR31669">
    <property type="entry name" value="PROTEIN FAR1-RELATED SEQUENCE 10-RELATED"/>
    <property type="match status" value="1"/>
</dbReference>
<dbReference type="GO" id="GO:0006355">
    <property type="term" value="P:regulation of DNA-templated transcription"/>
    <property type="evidence" value="ECO:0007669"/>
    <property type="project" value="UniProtKB-UniRule"/>
</dbReference>
<feature type="domain" description="SWIM-type" evidence="8">
    <location>
        <begin position="548"/>
        <end position="584"/>
    </location>
</feature>
<dbReference type="SMART" id="SM00575">
    <property type="entry name" value="ZnF_PMZ"/>
    <property type="match status" value="1"/>
</dbReference>
<dbReference type="InterPro" id="IPR018289">
    <property type="entry name" value="MULE_transposase_dom"/>
</dbReference>
<dbReference type="Pfam" id="PF04434">
    <property type="entry name" value="SWIM"/>
    <property type="match status" value="1"/>
</dbReference>
<dbReference type="InterPro" id="IPR031052">
    <property type="entry name" value="FHY3/FAR1"/>
</dbReference>